<proteinExistence type="predicted"/>
<dbReference type="Proteomes" id="UP000242502">
    <property type="component" value="Unassembled WGS sequence"/>
</dbReference>
<dbReference type="STRING" id="62101.AB835_04935"/>
<organism evidence="9 10">
    <name type="scientific">Candidatus Endobugula sertula</name>
    <name type="common">Bugula neritina bacterial symbiont</name>
    <dbReference type="NCBI Taxonomy" id="62101"/>
    <lineage>
        <taxon>Bacteria</taxon>
        <taxon>Pseudomonadati</taxon>
        <taxon>Pseudomonadota</taxon>
        <taxon>Gammaproteobacteria</taxon>
        <taxon>Cellvibrionales</taxon>
        <taxon>Cellvibrionaceae</taxon>
        <taxon>Candidatus Endobugula</taxon>
    </lineage>
</organism>
<evidence type="ECO:0000313" key="10">
    <source>
        <dbReference type="Proteomes" id="UP000242502"/>
    </source>
</evidence>
<keyword evidence="7" id="KW-0472">Membrane</keyword>
<dbReference type="PANTHER" id="PTHR30176:SF3">
    <property type="entry name" value="FERREDOXIN-TYPE PROTEIN NAPH"/>
    <property type="match status" value="1"/>
</dbReference>
<evidence type="ECO:0000256" key="5">
    <source>
        <dbReference type="ARBA" id="ARBA00023004"/>
    </source>
</evidence>
<dbReference type="GO" id="GO:0046872">
    <property type="term" value="F:metal ion binding"/>
    <property type="evidence" value="ECO:0007669"/>
    <property type="project" value="UniProtKB-KW"/>
</dbReference>
<evidence type="ECO:0000259" key="8">
    <source>
        <dbReference type="PROSITE" id="PS51379"/>
    </source>
</evidence>
<keyword evidence="7" id="KW-0812">Transmembrane</keyword>
<accession>A0A1D2QRQ9</accession>
<dbReference type="NCBIfam" id="TIGR02745">
    <property type="entry name" value="ccoG_rdxA_fixG"/>
    <property type="match status" value="1"/>
</dbReference>
<keyword evidence="6" id="KW-0411">Iron-sulfur</keyword>
<reference evidence="9 10" key="1">
    <citation type="journal article" date="2016" name="Appl. Environ. Microbiol.">
        <title>Lack of Overt Genome Reduction in the Bryostatin-Producing Bryozoan Symbiont "Candidatus Endobugula sertula".</title>
        <authorList>
            <person name="Miller I.J."/>
            <person name="Vanee N."/>
            <person name="Fong S.S."/>
            <person name="Lim-Fong G.E."/>
            <person name="Kwan J.C."/>
        </authorList>
    </citation>
    <scope>NUCLEOTIDE SEQUENCE [LARGE SCALE GENOMIC DNA]</scope>
    <source>
        <strain evidence="9">AB1-4</strain>
    </source>
</reference>
<feature type="transmembrane region" description="Helical" evidence="7">
    <location>
        <begin position="89"/>
        <end position="110"/>
    </location>
</feature>
<evidence type="ECO:0000256" key="4">
    <source>
        <dbReference type="ARBA" id="ARBA00022982"/>
    </source>
</evidence>
<sequence length="479" mass="54774">MTAKIPDPDKNTSDSDIRYVNLYESENKIYTRKIKGFYQSIRRYTGIPLLLGFLLMPWLVIDGRPAVFFDLSTRQFNILWITFGPRDGILLAGLLIISAFALFTVTAFLGRVWCGFTCPQTVWTLMFIWAEHVCEGDRNKRIKLDQSDWNIEKVLRKSGKYSLWLIISFITGATFIGYFLPIRELLSGFIPSFNDNGLLVFDGSLTAMFWTVFFASVTFLNAGFMREQVCKYMCPYARFQSAMYDSDTLAVHYDKVRGEARGPRKTNEDYKAAGKGDCIDCSWCVQVCPVDIDIREGLQYECINCGLCVDACNSVMDKMNYPRGLIRFTSDDELQTGKTHYFRLRVLGYIVALFVMIILFASTVANRQPVTLDISRDRGAHLFRVRSGQVQNVYRVKIHNMDRQSHEYRIKLSSDLPFEIVKHRPILLDEGEIFSIPVRVSIPKDKLNLVKSNITFTVTATDDETMSAQESATFIGPSE</sequence>
<keyword evidence="1" id="KW-0813">Transport</keyword>
<feature type="transmembrane region" description="Helical" evidence="7">
    <location>
        <begin position="161"/>
        <end position="180"/>
    </location>
</feature>
<dbReference type="SUPFAM" id="SSF54862">
    <property type="entry name" value="4Fe-4S ferredoxins"/>
    <property type="match status" value="1"/>
</dbReference>
<keyword evidence="4" id="KW-0249">Electron transport</keyword>
<dbReference type="EMBL" id="MDLC01000012">
    <property type="protein sequence ID" value="ODS24223.1"/>
    <property type="molecule type" value="Genomic_DNA"/>
</dbReference>
<feature type="transmembrane region" description="Helical" evidence="7">
    <location>
        <begin position="346"/>
        <end position="365"/>
    </location>
</feature>
<dbReference type="PANTHER" id="PTHR30176">
    <property type="entry name" value="FERREDOXIN-TYPE PROTEIN NAPH"/>
    <property type="match status" value="1"/>
</dbReference>
<dbReference type="GO" id="GO:0005886">
    <property type="term" value="C:plasma membrane"/>
    <property type="evidence" value="ECO:0007669"/>
    <property type="project" value="TreeGrafter"/>
</dbReference>
<evidence type="ECO:0000313" key="9">
    <source>
        <dbReference type="EMBL" id="ODS24223.1"/>
    </source>
</evidence>
<evidence type="ECO:0000256" key="2">
    <source>
        <dbReference type="ARBA" id="ARBA00022485"/>
    </source>
</evidence>
<comment type="caution">
    <text evidence="9">The sequence shown here is derived from an EMBL/GenBank/DDBJ whole genome shotgun (WGS) entry which is preliminary data.</text>
</comment>
<feature type="transmembrane region" description="Helical" evidence="7">
    <location>
        <begin position="41"/>
        <end position="61"/>
    </location>
</feature>
<feature type="transmembrane region" description="Helical" evidence="7">
    <location>
        <begin position="200"/>
        <end position="224"/>
    </location>
</feature>
<dbReference type="InterPro" id="IPR014116">
    <property type="entry name" value="Cyt_c_oxidase_cbb3_FixG"/>
</dbReference>
<keyword evidence="2" id="KW-0004">4Fe-4S</keyword>
<dbReference type="InterPro" id="IPR032879">
    <property type="entry name" value="FixG_C"/>
</dbReference>
<keyword evidence="5" id="KW-0408">Iron</keyword>
<evidence type="ECO:0000256" key="3">
    <source>
        <dbReference type="ARBA" id="ARBA00022723"/>
    </source>
</evidence>
<dbReference type="PROSITE" id="PS00198">
    <property type="entry name" value="4FE4S_FER_1"/>
    <property type="match status" value="1"/>
</dbReference>
<dbReference type="InterPro" id="IPR017900">
    <property type="entry name" value="4Fe4S_Fe_S_CS"/>
</dbReference>
<name>A0A1D2QRQ9_9GAMM</name>
<dbReference type="PROSITE" id="PS51379">
    <property type="entry name" value="4FE4S_FER_2"/>
    <property type="match status" value="1"/>
</dbReference>
<protein>
    <submittedName>
        <fullName evidence="9">Cytochrome c oxidase accessory protein CcoG</fullName>
    </submittedName>
</protein>
<evidence type="ECO:0000256" key="1">
    <source>
        <dbReference type="ARBA" id="ARBA00022448"/>
    </source>
</evidence>
<dbReference type="Pfam" id="PF13746">
    <property type="entry name" value="Fer4_18"/>
    <property type="match status" value="1"/>
</dbReference>
<dbReference type="Pfam" id="PF11614">
    <property type="entry name" value="FixG_C"/>
    <property type="match status" value="1"/>
</dbReference>
<dbReference type="Gene3D" id="2.60.40.10">
    <property type="entry name" value="Immunoglobulins"/>
    <property type="match status" value="1"/>
</dbReference>
<dbReference type="InterPro" id="IPR013783">
    <property type="entry name" value="Ig-like_fold"/>
</dbReference>
<dbReference type="AlphaFoldDB" id="A0A1D2QRQ9"/>
<keyword evidence="3" id="KW-0479">Metal-binding</keyword>
<evidence type="ECO:0000256" key="7">
    <source>
        <dbReference type="SAM" id="Phobius"/>
    </source>
</evidence>
<gene>
    <name evidence="9" type="ORF">AB835_04935</name>
</gene>
<dbReference type="GO" id="GO:0051539">
    <property type="term" value="F:4 iron, 4 sulfur cluster binding"/>
    <property type="evidence" value="ECO:0007669"/>
    <property type="project" value="UniProtKB-KW"/>
</dbReference>
<keyword evidence="7" id="KW-1133">Transmembrane helix</keyword>
<dbReference type="InterPro" id="IPR017896">
    <property type="entry name" value="4Fe4S_Fe-S-bd"/>
</dbReference>
<feature type="domain" description="4Fe-4S ferredoxin-type" evidence="8">
    <location>
        <begin position="269"/>
        <end position="297"/>
    </location>
</feature>
<dbReference type="InterPro" id="IPR051684">
    <property type="entry name" value="Electron_Trans/Redox"/>
</dbReference>
<evidence type="ECO:0000256" key="6">
    <source>
        <dbReference type="ARBA" id="ARBA00023014"/>
    </source>
</evidence>